<evidence type="ECO:0000256" key="2">
    <source>
        <dbReference type="SAM" id="Phobius"/>
    </source>
</evidence>
<feature type="compositionally biased region" description="Basic and acidic residues" evidence="1">
    <location>
        <begin position="18"/>
        <end position="30"/>
    </location>
</feature>
<keyword evidence="4" id="KW-1185">Reference proteome</keyword>
<accession>A0A267GAR2</accession>
<sequence length="356" mass="40424">MNSSSEDTAGIEFELSEDTVKDLRNTDRNGDNANQSRTSRWIVRLKKSLHEFDLSILLEKQRKDANVRPGDTMHNLTVTLMKNGTTQWRIVWNDRNLTTFRLHRNEHIVIEQRIENATAVDIELYIRLTARVLPYPDAPRSTASQRYVVRRIDFLCASMPFSNCSVLASIAAQFSSYQEMKELEQNSELKASLSKPVLVDARCCNGSVMYYSRHCDSNNCTSPGQWLPVDGAQNSSVCSSAQTTDFVTLQIGADSVINLGLKNKETQLVLLDLSRQDDMTSIPTSCELSRRNSDNINSIVLWIVLPLAFTVLLVLTIVLCLRYKCRPQGSGHRRRQEESDHHNSHNERDSFRTSPV</sequence>
<protein>
    <submittedName>
        <fullName evidence="3">Uncharacterized protein</fullName>
    </submittedName>
</protein>
<dbReference type="Proteomes" id="UP000215902">
    <property type="component" value="Unassembled WGS sequence"/>
</dbReference>
<evidence type="ECO:0000256" key="1">
    <source>
        <dbReference type="SAM" id="MobiDB-lite"/>
    </source>
</evidence>
<evidence type="ECO:0000313" key="3">
    <source>
        <dbReference type="EMBL" id="PAA83083.1"/>
    </source>
</evidence>
<dbReference type="EMBL" id="NIVC01000434">
    <property type="protein sequence ID" value="PAA83083.1"/>
    <property type="molecule type" value="Genomic_DNA"/>
</dbReference>
<feature type="compositionally biased region" description="Basic and acidic residues" evidence="1">
    <location>
        <begin position="335"/>
        <end position="356"/>
    </location>
</feature>
<feature type="region of interest" description="Disordered" evidence="1">
    <location>
        <begin position="329"/>
        <end position="356"/>
    </location>
</feature>
<reference evidence="3 4" key="1">
    <citation type="submission" date="2017-06" db="EMBL/GenBank/DDBJ databases">
        <title>A platform for efficient transgenesis in Macrostomum lignano, a flatworm model organism for stem cell research.</title>
        <authorList>
            <person name="Berezikov E."/>
        </authorList>
    </citation>
    <scope>NUCLEOTIDE SEQUENCE [LARGE SCALE GENOMIC DNA]</scope>
    <source>
        <strain evidence="3">DV1</strain>
        <tissue evidence="3">Whole organism</tissue>
    </source>
</reference>
<dbReference type="AlphaFoldDB" id="A0A267GAR2"/>
<proteinExistence type="predicted"/>
<organism evidence="3 4">
    <name type="scientific">Macrostomum lignano</name>
    <dbReference type="NCBI Taxonomy" id="282301"/>
    <lineage>
        <taxon>Eukaryota</taxon>
        <taxon>Metazoa</taxon>
        <taxon>Spiralia</taxon>
        <taxon>Lophotrochozoa</taxon>
        <taxon>Platyhelminthes</taxon>
        <taxon>Rhabditophora</taxon>
        <taxon>Macrostomorpha</taxon>
        <taxon>Macrostomida</taxon>
        <taxon>Macrostomidae</taxon>
        <taxon>Macrostomum</taxon>
    </lineage>
</organism>
<keyword evidence="2" id="KW-0812">Transmembrane</keyword>
<gene>
    <name evidence="3" type="ORF">BOX15_Mlig032139g1</name>
</gene>
<comment type="caution">
    <text evidence="3">The sequence shown here is derived from an EMBL/GenBank/DDBJ whole genome shotgun (WGS) entry which is preliminary data.</text>
</comment>
<keyword evidence="2" id="KW-0472">Membrane</keyword>
<keyword evidence="2" id="KW-1133">Transmembrane helix</keyword>
<feature type="region of interest" description="Disordered" evidence="1">
    <location>
        <begin position="1"/>
        <end position="36"/>
    </location>
</feature>
<name>A0A267GAR2_9PLAT</name>
<feature type="transmembrane region" description="Helical" evidence="2">
    <location>
        <begin position="299"/>
        <end position="321"/>
    </location>
</feature>
<evidence type="ECO:0000313" key="4">
    <source>
        <dbReference type="Proteomes" id="UP000215902"/>
    </source>
</evidence>